<organism evidence="1 2">
    <name type="scientific">Escherichia coli</name>
    <dbReference type="NCBI Taxonomy" id="562"/>
    <lineage>
        <taxon>Bacteria</taxon>
        <taxon>Pseudomonadati</taxon>
        <taxon>Pseudomonadota</taxon>
        <taxon>Gammaproteobacteria</taxon>
        <taxon>Enterobacterales</taxon>
        <taxon>Enterobacteriaceae</taxon>
        <taxon>Escherichia</taxon>
    </lineage>
</organism>
<accession>A0A2H4TK13</accession>
<geneLocation type="plasmid" evidence="2">
    <name>pcv839-15-p1</name>
</geneLocation>
<sequence>MFNLLMSGMENTWDAPTWVLPNDRYLEYTHPDIKAEFGSLNDQVVTRLKSFPALFCYERYIDSPAKVGQITEIERRTRELKITYSINHDIPFITQKQLFDIFPYLGVEPDTFELTRTHWALKDVNLINVLRTKKIIQRQLLQSQRRPPKVFITYSWDSPEHKQWVAQLAGCLRNNGIDAFLDQWNIRGGEDMSVFMERSIREADRVLVICTDRYCYKARGRVGGVGYESHLLTSEIMQEMGTIKFIPIIRNLTNGVSLPDALSGRFYYNLSDGAEYHNNFECSCPLISRQGLYLKLTLPADVDILAESDNPTHYADGFHCNARSPLQGYAMPFLHSVSA</sequence>
<dbReference type="EMBL" id="CP024975">
    <property type="protein sequence ID" value="ATZ29885.1"/>
    <property type="molecule type" value="Genomic_DNA"/>
</dbReference>
<evidence type="ECO:0000313" key="1">
    <source>
        <dbReference type="EMBL" id="ATZ29885.1"/>
    </source>
</evidence>
<dbReference type="InterPro" id="IPR035897">
    <property type="entry name" value="Toll_tir_struct_dom_sf"/>
</dbReference>
<keyword evidence="1" id="KW-0614">Plasmid</keyword>
<dbReference type="InterPro" id="IPR013568">
    <property type="entry name" value="SEFIR_dom"/>
</dbReference>
<evidence type="ECO:0000313" key="2">
    <source>
        <dbReference type="Proteomes" id="UP000236551"/>
    </source>
</evidence>
<protein>
    <submittedName>
        <fullName evidence="1">Uncharacterized protein</fullName>
    </submittedName>
</protein>
<gene>
    <name evidence="1" type="ORF">CV83915_1p0013</name>
</gene>
<reference evidence="1 2" key="1">
    <citation type="submission" date="2017-11" db="EMBL/GenBank/DDBJ databases">
        <title>Escherichia coli CV839-15 Genome sequencing and assembly.</title>
        <authorList>
            <person name="Li Z."/>
            <person name="Song N."/>
            <person name="Li W."/>
            <person name="Philip H.R."/>
            <person name="Bu Z."/>
            <person name="Siguo L."/>
        </authorList>
    </citation>
    <scope>NUCLEOTIDE SEQUENCE [LARGE SCALE GENOMIC DNA]</scope>
    <source>
        <strain evidence="1 2">CV839-15</strain>
        <plasmid evidence="2">Plasmid pcv839-15-p1</plasmid>
    </source>
</reference>
<dbReference type="Proteomes" id="UP000236551">
    <property type="component" value="Plasmid pCV839-15-p1"/>
</dbReference>
<dbReference type="Gene3D" id="3.40.50.10140">
    <property type="entry name" value="Toll/interleukin-1 receptor homology (TIR) domain"/>
    <property type="match status" value="1"/>
</dbReference>
<dbReference type="Pfam" id="PF13676">
    <property type="entry name" value="TIR_2"/>
    <property type="match status" value="1"/>
</dbReference>
<dbReference type="AlphaFoldDB" id="A0A2H4TK13"/>
<proteinExistence type="predicted"/>
<name>A0A2H4TK13_ECOLX</name>
<dbReference type="GO" id="GO:0007165">
    <property type="term" value="P:signal transduction"/>
    <property type="evidence" value="ECO:0007669"/>
    <property type="project" value="InterPro"/>
</dbReference>
<dbReference type="InterPro" id="IPR000157">
    <property type="entry name" value="TIR_dom"/>
</dbReference>
<dbReference type="PROSITE" id="PS51534">
    <property type="entry name" value="SEFIR"/>
    <property type="match status" value="1"/>
</dbReference>
<dbReference type="SUPFAM" id="SSF52200">
    <property type="entry name" value="Toll/Interleukin receptor TIR domain"/>
    <property type="match status" value="1"/>
</dbReference>